<dbReference type="EMBL" id="BAAAUX010000019">
    <property type="protein sequence ID" value="GAA2807110.1"/>
    <property type="molecule type" value="Genomic_DNA"/>
</dbReference>
<evidence type="ECO:0000313" key="4">
    <source>
        <dbReference type="Proteomes" id="UP001500979"/>
    </source>
</evidence>
<comment type="caution">
    <text evidence="3">The sequence shown here is derived from an EMBL/GenBank/DDBJ whole genome shotgun (WGS) entry which is preliminary data.</text>
</comment>
<evidence type="ECO:0000256" key="2">
    <source>
        <dbReference type="SAM" id="Phobius"/>
    </source>
</evidence>
<evidence type="ECO:0000313" key="3">
    <source>
        <dbReference type="EMBL" id="GAA2807110.1"/>
    </source>
</evidence>
<keyword evidence="2" id="KW-0812">Transmembrane</keyword>
<dbReference type="InterPro" id="IPR023365">
    <property type="entry name" value="Sortase_dom-sf"/>
</dbReference>
<organism evidence="3 4">
    <name type="scientific">Saccharopolyspora taberi</name>
    <dbReference type="NCBI Taxonomy" id="60895"/>
    <lineage>
        <taxon>Bacteria</taxon>
        <taxon>Bacillati</taxon>
        <taxon>Actinomycetota</taxon>
        <taxon>Actinomycetes</taxon>
        <taxon>Pseudonocardiales</taxon>
        <taxon>Pseudonocardiaceae</taxon>
        <taxon>Saccharopolyspora</taxon>
    </lineage>
</organism>
<reference evidence="3 4" key="1">
    <citation type="journal article" date="2019" name="Int. J. Syst. Evol. Microbiol.">
        <title>The Global Catalogue of Microorganisms (GCM) 10K type strain sequencing project: providing services to taxonomists for standard genome sequencing and annotation.</title>
        <authorList>
            <consortium name="The Broad Institute Genomics Platform"/>
            <consortium name="The Broad Institute Genome Sequencing Center for Infectious Disease"/>
            <person name="Wu L."/>
            <person name="Ma J."/>
        </authorList>
    </citation>
    <scope>NUCLEOTIDE SEQUENCE [LARGE SCALE GENOMIC DNA]</scope>
    <source>
        <strain evidence="3 4">JCM 9383</strain>
    </source>
</reference>
<dbReference type="SUPFAM" id="SSF63817">
    <property type="entry name" value="Sortase"/>
    <property type="match status" value="1"/>
</dbReference>
<dbReference type="CDD" id="cd05829">
    <property type="entry name" value="Sortase_F"/>
    <property type="match status" value="1"/>
</dbReference>
<dbReference type="NCBIfam" id="NF033748">
    <property type="entry name" value="class_F_sortase"/>
    <property type="match status" value="1"/>
</dbReference>
<evidence type="ECO:0000256" key="1">
    <source>
        <dbReference type="ARBA" id="ARBA00022801"/>
    </source>
</evidence>
<gene>
    <name evidence="3" type="ORF">GCM10010470_47990</name>
</gene>
<dbReference type="RefSeq" id="WP_344683280.1">
    <property type="nucleotide sequence ID" value="NZ_BAAAUX010000019.1"/>
</dbReference>
<keyword evidence="2" id="KW-1133">Transmembrane helix</keyword>
<dbReference type="Gene3D" id="2.40.260.10">
    <property type="entry name" value="Sortase"/>
    <property type="match status" value="1"/>
</dbReference>
<dbReference type="InterPro" id="IPR005754">
    <property type="entry name" value="Sortase"/>
</dbReference>
<sequence length="202" mass="21088">MNATNTSRNGGRLLITAAVTVLTFLVLLSGWALMSGGPSYQPEAGVQAASAMPESKPVAVDIPAIGAQSSLVELGLGRNKELQVPPVSQPKQAGWYRGGPTPGEAGPAVIAGHVDGGGQKGIFNRLHELRPGDVVDVQREDGSTARFGVQQVVQVPKSAFPTREVYGSTPDAQLRLITCGGSFDSKAHSYRDNVIVFANLVA</sequence>
<dbReference type="Proteomes" id="UP001500979">
    <property type="component" value="Unassembled WGS sequence"/>
</dbReference>
<proteinExistence type="predicted"/>
<name>A0ABN3VJS5_9PSEU</name>
<keyword evidence="4" id="KW-1185">Reference proteome</keyword>
<keyword evidence="1" id="KW-0378">Hydrolase</keyword>
<dbReference type="InterPro" id="IPR042001">
    <property type="entry name" value="Sortase_F"/>
</dbReference>
<keyword evidence="2" id="KW-0472">Membrane</keyword>
<dbReference type="Pfam" id="PF04203">
    <property type="entry name" value="Sortase"/>
    <property type="match status" value="1"/>
</dbReference>
<feature type="transmembrane region" description="Helical" evidence="2">
    <location>
        <begin position="12"/>
        <end position="34"/>
    </location>
</feature>
<accession>A0ABN3VJS5</accession>
<protein>
    <submittedName>
        <fullName evidence="3">Class F sortase</fullName>
    </submittedName>
</protein>